<evidence type="ECO:0000259" key="4">
    <source>
        <dbReference type="PROSITE" id="PS50932"/>
    </source>
</evidence>
<dbReference type="InterPro" id="IPR010982">
    <property type="entry name" value="Lambda_DNA-bd_dom_sf"/>
</dbReference>
<evidence type="ECO:0000313" key="5">
    <source>
        <dbReference type="EMBL" id="KAA8818602.1"/>
    </source>
</evidence>
<evidence type="ECO:0000256" key="3">
    <source>
        <dbReference type="ARBA" id="ARBA00023163"/>
    </source>
</evidence>
<accession>A0A5J5E1K3</accession>
<reference evidence="7 8" key="1">
    <citation type="journal article" date="2019" name="Syst. Appl. Microbiol.">
        <title>Characterization of Bifidobacterium species in feaces of the Egyptian fruit bat: Description of B. vespertilionis sp. nov. and B. rousetti sp. nov.</title>
        <authorList>
            <person name="Modesto M."/>
            <person name="Satti M."/>
            <person name="Watanabe K."/>
            <person name="Puglisi E."/>
            <person name="Morelli L."/>
            <person name="Huang C.-H."/>
            <person name="Liou J.-S."/>
            <person name="Miyashita M."/>
            <person name="Tamura T."/>
            <person name="Saito S."/>
            <person name="Mori K."/>
            <person name="Huang L."/>
            <person name="Sciavilla P."/>
            <person name="Sandri C."/>
            <person name="Spiezio C."/>
            <person name="Vitali F."/>
            <person name="Cavalieri D."/>
            <person name="Perpetuini G."/>
            <person name="Tofalo R."/>
            <person name="Bonetti A."/>
            <person name="Arita M."/>
            <person name="Mattarelli P."/>
        </authorList>
    </citation>
    <scope>NUCLEOTIDE SEQUENCE [LARGE SCALE GENOMIC DNA]</scope>
    <source>
        <strain evidence="5 8">RST16</strain>
        <strain evidence="6 7">RST8</strain>
    </source>
</reference>
<dbReference type="Proteomes" id="UP000345527">
    <property type="component" value="Unassembled WGS sequence"/>
</dbReference>
<name>A0A5J5E1K3_9BIFI</name>
<keyword evidence="8" id="KW-1185">Reference proteome</keyword>
<dbReference type="Pfam" id="PF13377">
    <property type="entry name" value="Peripla_BP_3"/>
    <property type="match status" value="1"/>
</dbReference>
<dbReference type="CDD" id="cd01392">
    <property type="entry name" value="HTH_LacI"/>
    <property type="match status" value="1"/>
</dbReference>
<dbReference type="PANTHER" id="PTHR30146:SF109">
    <property type="entry name" value="HTH-TYPE TRANSCRIPTIONAL REGULATOR GALS"/>
    <property type="match status" value="1"/>
</dbReference>
<dbReference type="EMBL" id="RZNZ01000014">
    <property type="protein sequence ID" value="KAA8818602.1"/>
    <property type="molecule type" value="Genomic_DNA"/>
</dbReference>
<dbReference type="PANTHER" id="PTHR30146">
    <property type="entry name" value="LACI-RELATED TRANSCRIPTIONAL REPRESSOR"/>
    <property type="match status" value="1"/>
</dbReference>
<keyword evidence="2" id="KW-0238">DNA-binding</keyword>
<dbReference type="Proteomes" id="UP000374630">
    <property type="component" value="Unassembled WGS sequence"/>
</dbReference>
<evidence type="ECO:0000313" key="6">
    <source>
        <dbReference type="EMBL" id="KAA8823057.1"/>
    </source>
</evidence>
<organism evidence="6 7">
    <name type="scientific">Bifidobacterium vespertilionis</name>
    <dbReference type="NCBI Taxonomy" id="2562524"/>
    <lineage>
        <taxon>Bacteria</taxon>
        <taxon>Bacillati</taxon>
        <taxon>Actinomycetota</taxon>
        <taxon>Actinomycetes</taxon>
        <taxon>Bifidobacteriales</taxon>
        <taxon>Bifidobacteriaceae</taxon>
        <taxon>Bifidobacterium</taxon>
    </lineage>
</organism>
<dbReference type="InterPro" id="IPR028082">
    <property type="entry name" value="Peripla_BP_I"/>
</dbReference>
<keyword evidence="3" id="KW-0804">Transcription</keyword>
<dbReference type="RefSeq" id="WP_150354183.1">
    <property type="nucleotide sequence ID" value="NZ_RZNZ01000014.1"/>
</dbReference>
<dbReference type="InterPro" id="IPR000843">
    <property type="entry name" value="HTH_LacI"/>
</dbReference>
<dbReference type="EMBL" id="RZOA01000012">
    <property type="protein sequence ID" value="KAA8823057.1"/>
    <property type="molecule type" value="Genomic_DNA"/>
</dbReference>
<dbReference type="PROSITE" id="PS00356">
    <property type="entry name" value="HTH_LACI_1"/>
    <property type="match status" value="1"/>
</dbReference>
<dbReference type="SUPFAM" id="SSF47413">
    <property type="entry name" value="lambda repressor-like DNA-binding domains"/>
    <property type="match status" value="1"/>
</dbReference>
<dbReference type="Gene3D" id="1.10.260.40">
    <property type="entry name" value="lambda repressor-like DNA-binding domains"/>
    <property type="match status" value="1"/>
</dbReference>
<dbReference type="GO" id="GO:0000976">
    <property type="term" value="F:transcription cis-regulatory region binding"/>
    <property type="evidence" value="ECO:0007669"/>
    <property type="project" value="TreeGrafter"/>
</dbReference>
<evidence type="ECO:0000256" key="2">
    <source>
        <dbReference type="ARBA" id="ARBA00023125"/>
    </source>
</evidence>
<dbReference type="SUPFAM" id="SSF53822">
    <property type="entry name" value="Periplasmic binding protein-like I"/>
    <property type="match status" value="1"/>
</dbReference>
<dbReference type="PROSITE" id="PS50932">
    <property type="entry name" value="HTH_LACI_2"/>
    <property type="match status" value="1"/>
</dbReference>
<dbReference type="PROSITE" id="PS00435">
    <property type="entry name" value="PEROXIDASE_1"/>
    <property type="match status" value="1"/>
</dbReference>
<dbReference type="InterPro" id="IPR019793">
    <property type="entry name" value="Peroxidases_heam-ligand_BS"/>
</dbReference>
<dbReference type="Pfam" id="PF00356">
    <property type="entry name" value="LacI"/>
    <property type="match status" value="1"/>
</dbReference>
<sequence>MAVTMQDVAREAGVSAKTVSNAVNGTGRMSTETRRRVQDAMARLGYHVNRSAQTLRRGAARMIGLAMPGFGQPFCATYCDNVIAAATRRGYGTAILTYASRADGIEGIIEETHRMDADGWILFSNRPIPSSSPLLAQGCPIVITGDYLSHGRADVVMMPNVEAAAHVTGWLLDRGRTVAFAGAPEQWCDDRGLMDAAMADILRAREAGAAMRLRGYVEEFGRRGLDVDARLVAGSHSMGVDDGIRATERLIERRAGGVALDAIVCANDAVAIGAMTALRRAGLDVPGDVEVTGFDNASAAEYAMPPLTTIDPDIPQYAQLAVDRLIARIDGDESAARTFVTDFRLVERESTR</sequence>
<dbReference type="GO" id="GO:0003700">
    <property type="term" value="F:DNA-binding transcription factor activity"/>
    <property type="evidence" value="ECO:0007669"/>
    <property type="project" value="TreeGrafter"/>
</dbReference>
<evidence type="ECO:0000256" key="1">
    <source>
        <dbReference type="ARBA" id="ARBA00023015"/>
    </source>
</evidence>
<dbReference type="OrthoDB" id="2854648at2"/>
<gene>
    <name evidence="6" type="ORF">EM848_06780</name>
    <name evidence="5" type="ORF">EMO90_09495</name>
</gene>
<proteinExistence type="predicted"/>
<dbReference type="Gene3D" id="3.40.50.2300">
    <property type="match status" value="2"/>
</dbReference>
<dbReference type="AlphaFoldDB" id="A0A5J5E1K3"/>
<feature type="domain" description="HTH lacI-type" evidence="4">
    <location>
        <begin position="3"/>
        <end position="57"/>
    </location>
</feature>
<evidence type="ECO:0000313" key="8">
    <source>
        <dbReference type="Proteomes" id="UP000374630"/>
    </source>
</evidence>
<comment type="caution">
    <text evidence="6">The sequence shown here is derived from an EMBL/GenBank/DDBJ whole genome shotgun (WGS) entry which is preliminary data.</text>
</comment>
<evidence type="ECO:0000313" key="7">
    <source>
        <dbReference type="Proteomes" id="UP000345527"/>
    </source>
</evidence>
<keyword evidence="1" id="KW-0805">Transcription regulation</keyword>
<dbReference type="SMART" id="SM00354">
    <property type="entry name" value="HTH_LACI"/>
    <property type="match status" value="1"/>
</dbReference>
<dbReference type="InterPro" id="IPR046335">
    <property type="entry name" value="LacI/GalR-like_sensor"/>
</dbReference>
<dbReference type="CDD" id="cd06267">
    <property type="entry name" value="PBP1_LacI_sugar_binding-like"/>
    <property type="match status" value="1"/>
</dbReference>
<protein>
    <submittedName>
        <fullName evidence="6">LacI family transcriptional regulator</fullName>
    </submittedName>
</protein>